<evidence type="ECO:0000313" key="2">
    <source>
        <dbReference type="EMBL" id="SDJ97685.1"/>
    </source>
</evidence>
<dbReference type="AlphaFoldDB" id="A0A1G8Y6A0"/>
<reference evidence="2 3" key="1">
    <citation type="submission" date="2016-10" db="EMBL/GenBank/DDBJ databases">
        <authorList>
            <person name="de Groot N.N."/>
        </authorList>
    </citation>
    <scope>NUCLEOTIDE SEQUENCE [LARGE SCALE GENOMIC DNA]</scope>
    <source>
        <strain evidence="2 3">CGMCC 4.6533</strain>
    </source>
</reference>
<dbReference type="RefSeq" id="WP_218136010.1">
    <property type="nucleotide sequence ID" value="NZ_FNDJ01000013.1"/>
</dbReference>
<organism evidence="2 3">
    <name type="scientific">Nonomuraea jiangxiensis</name>
    <dbReference type="NCBI Taxonomy" id="633440"/>
    <lineage>
        <taxon>Bacteria</taxon>
        <taxon>Bacillati</taxon>
        <taxon>Actinomycetota</taxon>
        <taxon>Actinomycetes</taxon>
        <taxon>Streptosporangiales</taxon>
        <taxon>Streptosporangiaceae</taxon>
        <taxon>Nonomuraea</taxon>
    </lineage>
</organism>
<dbReference type="EMBL" id="FNDJ01000013">
    <property type="protein sequence ID" value="SDJ97685.1"/>
    <property type="molecule type" value="Genomic_DNA"/>
</dbReference>
<evidence type="ECO:0008006" key="4">
    <source>
        <dbReference type="Google" id="ProtNLM"/>
    </source>
</evidence>
<dbReference type="Proteomes" id="UP000199202">
    <property type="component" value="Unassembled WGS sequence"/>
</dbReference>
<name>A0A1G8Y6A0_9ACTN</name>
<feature type="transmembrane region" description="Helical" evidence="1">
    <location>
        <begin position="20"/>
        <end position="44"/>
    </location>
</feature>
<feature type="transmembrane region" description="Helical" evidence="1">
    <location>
        <begin position="51"/>
        <end position="74"/>
    </location>
</feature>
<keyword evidence="3" id="KW-1185">Reference proteome</keyword>
<dbReference type="STRING" id="633440.SAMN05421869_113167"/>
<accession>A0A1G8Y6A0</accession>
<evidence type="ECO:0000256" key="1">
    <source>
        <dbReference type="SAM" id="Phobius"/>
    </source>
</evidence>
<keyword evidence="1" id="KW-1133">Transmembrane helix</keyword>
<evidence type="ECO:0000313" key="3">
    <source>
        <dbReference type="Proteomes" id="UP000199202"/>
    </source>
</evidence>
<protein>
    <recommendedName>
        <fullName evidence="4">Integral membrane protein</fullName>
    </recommendedName>
</protein>
<feature type="transmembrane region" description="Helical" evidence="1">
    <location>
        <begin position="86"/>
        <end position="105"/>
    </location>
</feature>
<keyword evidence="1" id="KW-0812">Transmembrane</keyword>
<proteinExistence type="predicted"/>
<sequence length="134" mass="13650">MTASSALAARPAQESWTVRALRAVVVLHVIALLAQAVTAGLLLSSPGGRPLHLASAIAVTVLGLLHLVLAILVWRPGGGPAKFVPLAASMLVFTVVAAALGMAHVKAVHVPLGVMLFGGGVMQLQRVMSRPATA</sequence>
<keyword evidence="1" id="KW-0472">Membrane</keyword>
<gene>
    <name evidence="2" type="ORF">SAMN05421869_113167</name>
</gene>